<sequence>MKVLSILILTFLGALAVLAAPSPKPFPGELAMVEARAVFEGTKGSGPPGNDDKEPDSVPPQPKVSVNPGDPDKMFKRALCNANYWYCSKINGCCKRSPAYRCCDFGCCPPGYYCCGWDGRCWRSWMC</sequence>
<keyword evidence="2" id="KW-0732">Signal</keyword>
<feature type="signal peptide" evidence="2">
    <location>
        <begin position="1"/>
        <end position="19"/>
    </location>
</feature>
<gene>
    <name evidence="3" type="ORF">L211DRAFT_302241</name>
</gene>
<evidence type="ECO:0008006" key="5">
    <source>
        <dbReference type="Google" id="ProtNLM"/>
    </source>
</evidence>
<evidence type="ECO:0000313" key="4">
    <source>
        <dbReference type="Proteomes" id="UP000267821"/>
    </source>
</evidence>
<reference evidence="3 4" key="1">
    <citation type="journal article" date="2018" name="Nat. Ecol. Evol.">
        <title>Pezizomycetes genomes reveal the molecular basis of ectomycorrhizal truffle lifestyle.</title>
        <authorList>
            <person name="Murat C."/>
            <person name="Payen T."/>
            <person name="Noel B."/>
            <person name="Kuo A."/>
            <person name="Morin E."/>
            <person name="Chen J."/>
            <person name="Kohler A."/>
            <person name="Krizsan K."/>
            <person name="Balestrini R."/>
            <person name="Da Silva C."/>
            <person name="Montanini B."/>
            <person name="Hainaut M."/>
            <person name="Levati E."/>
            <person name="Barry K.W."/>
            <person name="Belfiori B."/>
            <person name="Cichocki N."/>
            <person name="Clum A."/>
            <person name="Dockter R.B."/>
            <person name="Fauchery L."/>
            <person name="Guy J."/>
            <person name="Iotti M."/>
            <person name="Le Tacon F."/>
            <person name="Lindquist E.A."/>
            <person name="Lipzen A."/>
            <person name="Malagnac F."/>
            <person name="Mello A."/>
            <person name="Molinier V."/>
            <person name="Miyauchi S."/>
            <person name="Poulain J."/>
            <person name="Riccioni C."/>
            <person name="Rubini A."/>
            <person name="Sitrit Y."/>
            <person name="Splivallo R."/>
            <person name="Traeger S."/>
            <person name="Wang M."/>
            <person name="Zifcakova L."/>
            <person name="Wipf D."/>
            <person name="Zambonelli A."/>
            <person name="Paolocci F."/>
            <person name="Nowrousian M."/>
            <person name="Ottonello S."/>
            <person name="Baldrian P."/>
            <person name="Spatafora J.W."/>
            <person name="Henrissat B."/>
            <person name="Nagy L.G."/>
            <person name="Aury J.M."/>
            <person name="Wincker P."/>
            <person name="Grigoriev I.V."/>
            <person name="Bonfante P."/>
            <person name="Martin F.M."/>
        </authorList>
    </citation>
    <scope>NUCLEOTIDE SEQUENCE [LARGE SCALE GENOMIC DNA]</scope>
    <source>
        <strain evidence="3 4">ATCC MYA-4762</strain>
    </source>
</reference>
<feature type="region of interest" description="Disordered" evidence="1">
    <location>
        <begin position="41"/>
        <end position="71"/>
    </location>
</feature>
<evidence type="ECO:0000256" key="1">
    <source>
        <dbReference type="SAM" id="MobiDB-lite"/>
    </source>
</evidence>
<evidence type="ECO:0000313" key="3">
    <source>
        <dbReference type="EMBL" id="RPB22786.1"/>
    </source>
</evidence>
<accession>A0A3N4LJ45</accession>
<dbReference type="AlphaFoldDB" id="A0A3N4LJ45"/>
<dbReference type="InParanoid" id="A0A3N4LJ45"/>
<dbReference type="EMBL" id="ML121549">
    <property type="protein sequence ID" value="RPB22786.1"/>
    <property type="molecule type" value="Genomic_DNA"/>
</dbReference>
<evidence type="ECO:0000256" key="2">
    <source>
        <dbReference type="SAM" id="SignalP"/>
    </source>
</evidence>
<protein>
    <recommendedName>
        <fullName evidence="5">Granulins domain-containing protein</fullName>
    </recommendedName>
</protein>
<organism evidence="3 4">
    <name type="scientific">Terfezia boudieri ATCC MYA-4762</name>
    <dbReference type="NCBI Taxonomy" id="1051890"/>
    <lineage>
        <taxon>Eukaryota</taxon>
        <taxon>Fungi</taxon>
        <taxon>Dikarya</taxon>
        <taxon>Ascomycota</taxon>
        <taxon>Pezizomycotina</taxon>
        <taxon>Pezizomycetes</taxon>
        <taxon>Pezizales</taxon>
        <taxon>Pezizaceae</taxon>
        <taxon>Terfezia</taxon>
    </lineage>
</organism>
<dbReference type="OrthoDB" id="10361915at2759"/>
<dbReference type="Proteomes" id="UP000267821">
    <property type="component" value="Unassembled WGS sequence"/>
</dbReference>
<proteinExistence type="predicted"/>
<name>A0A3N4LJ45_9PEZI</name>
<feature type="chain" id="PRO_5018139829" description="Granulins domain-containing protein" evidence="2">
    <location>
        <begin position="20"/>
        <end position="127"/>
    </location>
</feature>
<keyword evidence="4" id="KW-1185">Reference proteome</keyword>